<dbReference type="OrthoDB" id="6548883at2"/>
<name>W1IYT1_9GAMM</name>
<dbReference type="Proteomes" id="UP000019202">
    <property type="component" value="Unassembled WGS sequence"/>
</dbReference>
<proteinExistence type="predicted"/>
<dbReference type="AlphaFoldDB" id="W1IYT1"/>
<accession>W1IYT1</accession>
<evidence type="ECO:0000313" key="3">
    <source>
        <dbReference type="Proteomes" id="UP000019202"/>
    </source>
</evidence>
<reference evidence="2" key="1">
    <citation type="submission" date="2013-11" db="EMBL/GenBank/DDBJ databases">
        <title>Draft genome sequence and annotation of the entomopathogenic bacteria, Xenorhabdus cabanillasi strain JM26 and Xenorhabdus szentirmai strain DSM 16338.</title>
        <authorList>
            <person name="Gualtieri M."/>
            <person name="Ogier J.C."/>
            <person name="Pages S."/>
            <person name="Givaudan A."/>
            <person name="Gaudriault S."/>
        </authorList>
    </citation>
    <scope>NUCLEOTIDE SEQUENCE [LARGE SCALE GENOMIC DNA]</scope>
    <source>
        <strain evidence="2">DSM 16338</strain>
    </source>
</reference>
<sequence>MSRYNAWLDDIPDNEITGMGSAQPHPNTDRSAQAMAQWDFDAVQTPPEKMSTGEDQAPPGQAVLPPDLSAKSPDITLKPRYQGHAPLNDLVRQDWIKMIEDDPDSYDALLYRPPPPKRMTMALRARFLQN</sequence>
<feature type="region of interest" description="Disordered" evidence="1">
    <location>
        <begin position="1"/>
        <end position="71"/>
    </location>
</feature>
<protein>
    <submittedName>
        <fullName evidence="2">Uncharacterized protein</fullName>
    </submittedName>
</protein>
<dbReference type="STRING" id="1427518.XSR1_340009"/>
<gene>
    <name evidence="2" type="ORF">XSR1_340009</name>
</gene>
<organism evidence="2 3">
    <name type="scientific">Xenorhabdus szentirmaii DSM 16338</name>
    <dbReference type="NCBI Taxonomy" id="1427518"/>
    <lineage>
        <taxon>Bacteria</taxon>
        <taxon>Pseudomonadati</taxon>
        <taxon>Pseudomonadota</taxon>
        <taxon>Gammaproteobacteria</taxon>
        <taxon>Enterobacterales</taxon>
        <taxon>Morganellaceae</taxon>
        <taxon>Xenorhabdus</taxon>
    </lineage>
</organism>
<keyword evidence="3" id="KW-1185">Reference proteome</keyword>
<evidence type="ECO:0000256" key="1">
    <source>
        <dbReference type="SAM" id="MobiDB-lite"/>
    </source>
</evidence>
<dbReference type="RefSeq" id="WP_051462427.1">
    <property type="nucleotide sequence ID" value="NZ_CAWLWS010000093.1"/>
</dbReference>
<comment type="caution">
    <text evidence="2">The sequence shown here is derived from an EMBL/GenBank/DDBJ whole genome shotgun (WGS) entry which is preliminary data.</text>
</comment>
<dbReference type="EMBL" id="CBXF010000093">
    <property type="protein sequence ID" value="CDL83609.1"/>
    <property type="molecule type" value="Genomic_DNA"/>
</dbReference>
<evidence type="ECO:0000313" key="2">
    <source>
        <dbReference type="EMBL" id="CDL83609.1"/>
    </source>
</evidence>